<sequence>MRLSRVSCFLDSGALSMLHPARRALCRVTAQNYKTRITAETRAAIAGLDAAVFGFERAECSGPVPAKLAGSYTMSDHLILNTAMPPTAWAKRYQNVPGFKELEAAVRAQLPEATLTVCHTAEYPAGTVFRFAPAAAETGGGEQLQCTRYAPAAVPLWHDGVPPSSIDCSADSFVLVCAHRSRDARCGYCGPVLADIFGQELRRALPESSRVHVMPCSHFGGHVYAGNVLLYSRHGGVCFGCVTPTDAEALVDMIRNDDGVVPPTLKDRVRGRLMPSAAR</sequence>
<dbReference type="AlphaFoldDB" id="A0AAW0EVP3"/>
<dbReference type="InterPro" id="IPR009737">
    <property type="entry name" value="Aim32/Apd1-like"/>
</dbReference>
<evidence type="ECO:0000313" key="1">
    <source>
        <dbReference type="EMBL" id="KAK7197814.1"/>
    </source>
</evidence>
<dbReference type="Gene3D" id="3.40.30.10">
    <property type="entry name" value="Glutaredoxin"/>
    <property type="match status" value="1"/>
</dbReference>
<comment type="caution">
    <text evidence="1">The sequence shown here is derived from an EMBL/GenBank/DDBJ whole genome shotgun (WGS) entry which is preliminary data.</text>
</comment>
<dbReference type="SUPFAM" id="SSF52833">
    <property type="entry name" value="Thioredoxin-like"/>
    <property type="match status" value="1"/>
</dbReference>
<protein>
    <submittedName>
        <fullName evidence="1">Sucrase/ferredoxin-like</fullName>
    </submittedName>
</protein>
<accession>A0AAW0EVP3</accession>
<dbReference type="PANTHER" id="PTHR31902:SF14">
    <property type="entry name" value="ACTIN PATCHES DISTAL PROTEIN 1"/>
    <property type="match status" value="1"/>
</dbReference>
<dbReference type="Pfam" id="PF06999">
    <property type="entry name" value="Suc_Fer-like"/>
    <property type="match status" value="1"/>
</dbReference>
<name>A0AAW0EVP3_9TRYP</name>
<proteinExistence type="predicted"/>
<dbReference type="CDD" id="cd03062">
    <property type="entry name" value="TRX_Fd_Sucrase"/>
    <property type="match status" value="1"/>
</dbReference>
<reference evidence="1 2" key="1">
    <citation type="journal article" date="2021" name="MBio">
        <title>A New Model Trypanosomatid, Novymonas esmeraldas: Genomic Perception of Its 'Candidatus Pandoraea novymonadis' Endosymbiont.</title>
        <authorList>
            <person name="Zakharova A."/>
            <person name="Saura A."/>
            <person name="Butenko A."/>
            <person name="Podesvova L."/>
            <person name="Warmusova S."/>
            <person name="Kostygov A.Y."/>
            <person name="Nenarokova A."/>
            <person name="Lukes J."/>
            <person name="Opperdoes F.R."/>
            <person name="Yurchenko V."/>
        </authorList>
    </citation>
    <scope>NUCLEOTIDE SEQUENCE [LARGE SCALE GENOMIC DNA]</scope>
    <source>
        <strain evidence="1 2">E262AT.01</strain>
    </source>
</reference>
<dbReference type="Proteomes" id="UP001430356">
    <property type="component" value="Unassembled WGS sequence"/>
</dbReference>
<evidence type="ECO:0000313" key="2">
    <source>
        <dbReference type="Proteomes" id="UP001430356"/>
    </source>
</evidence>
<gene>
    <name evidence="1" type="ORF">NESM_000734600</name>
</gene>
<keyword evidence="2" id="KW-1185">Reference proteome</keyword>
<dbReference type="EMBL" id="JAECZO010000120">
    <property type="protein sequence ID" value="KAK7197814.1"/>
    <property type="molecule type" value="Genomic_DNA"/>
</dbReference>
<organism evidence="1 2">
    <name type="scientific">Novymonas esmeraldas</name>
    <dbReference type="NCBI Taxonomy" id="1808958"/>
    <lineage>
        <taxon>Eukaryota</taxon>
        <taxon>Discoba</taxon>
        <taxon>Euglenozoa</taxon>
        <taxon>Kinetoplastea</taxon>
        <taxon>Metakinetoplastina</taxon>
        <taxon>Trypanosomatida</taxon>
        <taxon>Trypanosomatidae</taxon>
        <taxon>Novymonas</taxon>
    </lineage>
</organism>
<dbReference type="InterPro" id="IPR036249">
    <property type="entry name" value="Thioredoxin-like_sf"/>
</dbReference>
<dbReference type="PANTHER" id="PTHR31902">
    <property type="entry name" value="ACTIN PATCHES DISTAL PROTEIN 1"/>
    <property type="match status" value="1"/>
</dbReference>